<dbReference type="PANTHER" id="PTHR33710">
    <property type="entry name" value="BNAC02G09200D PROTEIN"/>
    <property type="match status" value="1"/>
</dbReference>
<reference evidence="1" key="1">
    <citation type="submission" date="2020-06" db="EMBL/GenBank/DDBJ databases">
        <authorList>
            <person name="Li T."/>
            <person name="Hu X."/>
            <person name="Zhang T."/>
            <person name="Song X."/>
            <person name="Zhang H."/>
            <person name="Dai N."/>
            <person name="Sheng W."/>
            <person name="Hou X."/>
            <person name="Wei L."/>
        </authorList>
    </citation>
    <scope>NUCLEOTIDE SEQUENCE</scope>
    <source>
        <strain evidence="1">G01</strain>
        <tissue evidence="1">Leaf</tissue>
    </source>
</reference>
<comment type="caution">
    <text evidence="1">The sequence shown here is derived from an EMBL/GenBank/DDBJ whole genome shotgun (WGS) entry which is preliminary data.</text>
</comment>
<gene>
    <name evidence="1" type="ORF">Sangu_2447800</name>
</gene>
<sequence length="159" mass="18281">MGFEGEMFTWCNRREASHTVRARSGRACCNSCWAYLFQLAKVPHENFACSDHAAVSVHMPEVTNLASVKKQCRFHFEVAWFPPLSVRMLFSKLEILSKAWFLKKQCSTKLSEETIERVLANMENRAIDAMNADLTRPFSLEEIMRGLNQMHPLKSPDPN</sequence>
<feature type="non-terminal residue" evidence="1">
    <location>
        <position position="159"/>
    </location>
</feature>
<reference evidence="1" key="2">
    <citation type="journal article" date="2024" name="Plant">
        <title>Genomic evolution and insights into agronomic trait innovations of Sesamum species.</title>
        <authorList>
            <person name="Miao H."/>
            <person name="Wang L."/>
            <person name="Qu L."/>
            <person name="Liu H."/>
            <person name="Sun Y."/>
            <person name="Le M."/>
            <person name="Wang Q."/>
            <person name="Wei S."/>
            <person name="Zheng Y."/>
            <person name="Lin W."/>
            <person name="Duan Y."/>
            <person name="Cao H."/>
            <person name="Xiong S."/>
            <person name="Wang X."/>
            <person name="Wei L."/>
            <person name="Li C."/>
            <person name="Ma Q."/>
            <person name="Ju M."/>
            <person name="Zhao R."/>
            <person name="Li G."/>
            <person name="Mu C."/>
            <person name="Tian Q."/>
            <person name="Mei H."/>
            <person name="Zhang T."/>
            <person name="Gao T."/>
            <person name="Zhang H."/>
        </authorList>
    </citation>
    <scope>NUCLEOTIDE SEQUENCE</scope>
    <source>
        <strain evidence="1">G01</strain>
    </source>
</reference>
<protein>
    <submittedName>
        <fullName evidence="1">Uncharacterized protein</fullName>
    </submittedName>
</protein>
<dbReference type="PANTHER" id="PTHR33710:SF77">
    <property type="entry name" value="DNASE I-LIKE SUPERFAMILY PROTEIN"/>
    <property type="match status" value="1"/>
</dbReference>
<evidence type="ECO:0000313" key="1">
    <source>
        <dbReference type="EMBL" id="KAL0311531.1"/>
    </source>
</evidence>
<organism evidence="1">
    <name type="scientific">Sesamum angustifolium</name>
    <dbReference type="NCBI Taxonomy" id="2727405"/>
    <lineage>
        <taxon>Eukaryota</taxon>
        <taxon>Viridiplantae</taxon>
        <taxon>Streptophyta</taxon>
        <taxon>Embryophyta</taxon>
        <taxon>Tracheophyta</taxon>
        <taxon>Spermatophyta</taxon>
        <taxon>Magnoliopsida</taxon>
        <taxon>eudicotyledons</taxon>
        <taxon>Gunneridae</taxon>
        <taxon>Pentapetalae</taxon>
        <taxon>asterids</taxon>
        <taxon>lamiids</taxon>
        <taxon>Lamiales</taxon>
        <taxon>Pedaliaceae</taxon>
        <taxon>Sesamum</taxon>
    </lineage>
</organism>
<dbReference type="AlphaFoldDB" id="A0AAW2L0Q3"/>
<dbReference type="EMBL" id="JACGWK010000016">
    <property type="protein sequence ID" value="KAL0311531.1"/>
    <property type="molecule type" value="Genomic_DNA"/>
</dbReference>
<name>A0AAW2L0Q3_9LAMI</name>
<proteinExistence type="predicted"/>
<accession>A0AAW2L0Q3</accession>